<proteinExistence type="predicted"/>
<reference evidence="2" key="1">
    <citation type="journal article" date="2018" name="Nat. Microbiol.">
        <title>Leveraging single-cell genomics to expand the fungal tree of life.</title>
        <authorList>
            <person name="Ahrendt S.R."/>
            <person name="Quandt C.A."/>
            <person name="Ciobanu D."/>
            <person name="Clum A."/>
            <person name="Salamov A."/>
            <person name="Andreopoulos B."/>
            <person name="Cheng J.F."/>
            <person name="Woyke T."/>
            <person name="Pelin A."/>
            <person name="Henrissat B."/>
            <person name="Reynolds N.K."/>
            <person name="Benny G.L."/>
            <person name="Smith M.E."/>
            <person name="James T.Y."/>
            <person name="Grigoriev I.V."/>
        </authorList>
    </citation>
    <scope>NUCLEOTIDE SEQUENCE [LARGE SCALE GENOMIC DNA]</scope>
</reference>
<sequence length="227" mass="24321">MSVHHTSLQCLYRQSIEIDTSIMCPGLPKVAAGAGKVSHNQPARRNHAKNLHHRLGKPTTVEKATYIANGRGIPVVASVVVAPAVHNAAHALRTDQDPDDAPPAPPKLWALTSTLDTQFQAWVKEEHATQLGTVLALDHVPEGVLAHPPTTSPRVVSFAAAVLSRSLGSFELLPRLDTQDKFVQKNHLDVGVAWVSADSNDQPWVATAAEVPSTGDPSWTPPAKTTH</sequence>
<dbReference type="EMBL" id="KZ994703">
    <property type="protein sequence ID" value="RKO92282.1"/>
    <property type="molecule type" value="Genomic_DNA"/>
</dbReference>
<gene>
    <name evidence="1" type="ORF">BDK51DRAFT_43711</name>
</gene>
<evidence type="ECO:0000313" key="2">
    <source>
        <dbReference type="Proteomes" id="UP000269721"/>
    </source>
</evidence>
<organism evidence="1 2">
    <name type="scientific">Blyttiomyces helicus</name>
    <dbReference type="NCBI Taxonomy" id="388810"/>
    <lineage>
        <taxon>Eukaryota</taxon>
        <taxon>Fungi</taxon>
        <taxon>Fungi incertae sedis</taxon>
        <taxon>Chytridiomycota</taxon>
        <taxon>Chytridiomycota incertae sedis</taxon>
        <taxon>Chytridiomycetes</taxon>
        <taxon>Chytridiomycetes incertae sedis</taxon>
        <taxon>Blyttiomyces</taxon>
    </lineage>
</organism>
<evidence type="ECO:0000313" key="1">
    <source>
        <dbReference type="EMBL" id="RKO92282.1"/>
    </source>
</evidence>
<dbReference type="Proteomes" id="UP000269721">
    <property type="component" value="Unassembled WGS sequence"/>
</dbReference>
<keyword evidence="2" id="KW-1185">Reference proteome</keyword>
<accession>A0A4P9WIN3</accession>
<name>A0A4P9WIN3_9FUNG</name>
<dbReference type="AlphaFoldDB" id="A0A4P9WIN3"/>
<protein>
    <submittedName>
        <fullName evidence="1">Uncharacterized protein</fullName>
    </submittedName>
</protein>